<evidence type="ECO:0000313" key="2">
    <source>
        <dbReference type="EMBL" id="MBT2186281.1"/>
    </source>
</evidence>
<dbReference type="Proteomes" id="UP001138757">
    <property type="component" value="Unassembled WGS sequence"/>
</dbReference>
<proteinExistence type="predicted"/>
<feature type="compositionally biased region" description="Low complexity" evidence="1">
    <location>
        <begin position="46"/>
        <end position="60"/>
    </location>
</feature>
<name>A0A9X1DA95_9SPHN</name>
<evidence type="ECO:0000256" key="1">
    <source>
        <dbReference type="SAM" id="MobiDB-lite"/>
    </source>
</evidence>
<dbReference type="Gene3D" id="1.25.40.10">
    <property type="entry name" value="Tetratricopeptide repeat domain"/>
    <property type="match status" value="1"/>
</dbReference>
<reference evidence="2" key="1">
    <citation type="submission" date="2021-05" db="EMBL/GenBank/DDBJ databases">
        <title>Genome of Sphingobium sp. strain.</title>
        <authorList>
            <person name="Fan R."/>
        </authorList>
    </citation>
    <scope>NUCLEOTIDE SEQUENCE</scope>
    <source>
        <strain evidence="2">H33</strain>
    </source>
</reference>
<protein>
    <recommendedName>
        <fullName evidence="4">Tetratricopeptide repeat protein</fullName>
    </recommendedName>
</protein>
<dbReference type="RefSeq" id="WP_214622038.1">
    <property type="nucleotide sequence ID" value="NZ_JAHGAW010000003.1"/>
</dbReference>
<dbReference type="AlphaFoldDB" id="A0A9X1DA95"/>
<sequence>MSIFLTAALALTQLAQLTEPQPPEIEALLRHRDEKRRADADTVYSPAPTTTGTPPSTTPVLTQDDRAALAAVVPPGIADKLADCLARANVDPADGVRIALAWDAKGGGAYAAQCHGYALGRAERWTESADAFERGAAASDLDVVTKARLWSQAGNAALIAGNSARAVRDLDTALAAPLPATLATGEIHLDRARARVAANDLKGARTDLDQAIVLAKDDPLAWLLSATLARRMNDLPLARTHIEQAAARARDDAAIALEQGVIYALSGDRDAAARAALKRAQELASKDSDVQKQASDYLAQLGPEPASAPGKAQPEGR</sequence>
<feature type="region of interest" description="Disordered" evidence="1">
    <location>
        <begin position="282"/>
        <end position="317"/>
    </location>
</feature>
<dbReference type="EMBL" id="JAHGAW010000003">
    <property type="protein sequence ID" value="MBT2186281.1"/>
    <property type="molecule type" value="Genomic_DNA"/>
</dbReference>
<keyword evidence="3" id="KW-1185">Reference proteome</keyword>
<organism evidence="2 3">
    <name type="scientific">Sphingobium nicotianae</name>
    <dbReference type="NCBI Taxonomy" id="2782607"/>
    <lineage>
        <taxon>Bacteria</taxon>
        <taxon>Pseudomonadati</taxon>
        <taxon>Pseudomonadota</taxon>
        <taxon>Alphaproteobacteria</taxon>
        <taxon>Sphingomonadales</taxon>
        <taxon>Sphingomonadaceae</taxon>
        <taxon>Sphingobium</taxon>
    </lineage>
</organism>
<comment type="caution">
    <text evidence="2">The sequence shown here is derived from an EMBL/GenBank/DDBJ whole genome shotgun (WGS) entry which is preliminary data.</text>
</comment>
<evidence type="ECO:0008006" key="4">
    <source>
        <dbReference type="Google" id="ProtNLM"/>
    </source>
</evidence>
<dbReference type="SUPFAM" id="SSF48452">
    <property type="entry name" value="TPR-like"/>
    <property type="match status" value="1"/>
</dbReference>
<evidence type="ECO:0000313" key="3">
    <source>
        <dbReference type="Proteomes" id="UP001138757"/>
    </source>
</evidence>
<gene>
    <name evidence="2" type="ORF">KK488_04905</name>
</gene>
<feature type="region of interest" description="Disordered" evidence="1">
    <location>
        <begin position="36"/>
        <end position="60"/>
    </location>
</feature>
<dbReference type="InterPro" id="IPR011990">
    <property type="entry name" value="TPR-like_helical_dom_sf"/>
</dbReference>
<accession>A0A9X1DA95</accession>